<dbReference type="Pfam" id="PF13649">
    <property type="entry name" value="Methyltransf_25"/>
    <property type="match status" value="1"/>
</dbReference>
<keyword evidence="3" id="KW-1185">Reference proteome</keyword>
<dbReference type="CDD" id="cd02440">
    <property type="entry name" value="AdoMet_MTases"/>
    <property type="match status" value="1"/>
</dbReference>
<proteinExistence type="predicted"/>
<sequence length="243" mass="27924">MPWYEESFGEDYLLVYKHRSRERADREIEAVVHWLGLKPGAALLDLCCGTGRHSIPLYHHGFSVTGVDLSPVLLQVAKTESAGLDLPFYRGDMRELPFEADSFDGVVNLFTSFGYFEEDEENERVLQEMTRVVKPKGRFVIDYLNHAAVERGLVPESERMEDGARIREKRWIEEGFVKKEIEVTDDRGTRRYREQVKLYTREQMEGLMAQAGLVVESVKGDFDSSRYVKAESPRMIFTGSVKG</sequence>
<evidence type="ECO:0000313" key="3">
    <source>
        <dbReference type="Proteomes" id="UP001185012"/>
    </source>
</evidence>
<name>A0ABU1IN81_9BACL</name>
<comment type="caution">
    <text evidence="2">The sequence shown here is derived from an EMBL/GenBank/DDBJ whole genome shotgun (WGS) entry which is preliminary data.</text>
</comment>
<dbReference type="InterPro" id="IPR050508">
    <property type="entry name" value="Methyltransf_Superfamily"/>
</dbReference>
<evidence type="ECO:0000313" key="2">
    <source>
        <dbReference type="EMBL" id="MDR6226241.1"/>
    </source>
</evidence>
<dbReference type="PANTHER" id="PTHR42912">
    <property type="entry name" value="METHYLTRANSFERASE"/>
    <property type="match status" value="1"/>
</dbReference>
<dbReference type="SUPFAM" id="SSF53335">
    <property type="entry name" value="S-adenosyl-L-methionine-dependent methyltransferases"/>
    <property type="match status" value="1"/>
</dbReference>
<dbReference type="Gene3D" id="2.20.25.110">
    <property type="entry name" value="S-adenosyl-L-methionine-dependent methyltransferases"/>
    <property type="match status" value="1"/>
</dbReference>
<keyword evidence="2" id="KW-0830">Ubiquinone</keyword>
<organism evidence="2 3">
    <name type="scientific">Desmospora profundinema</name>
    <dbReference type="NCBI Taxonomy" id="1571184"/>
    <lineage>
        <taxon>Bacteria</taxon>
        <taxon>Bacillati</taxon>
        <taxon>Bacillota</taxon>
        <taxon>Bacilli</taxon>
        <taxon>Bacillales</taxon>
        <taxon>Thermoactinomycetaceae</taxon>
        <taxon>Desmospora</taxon>
    </lineage>
</organism>
<dbReference type="EMBL" id="JAVDQG010000004">
    <property type="protein sequence ID" value="MDR6226241.1"/>
    <property type="molecule type" value="Genomic_DNA"/>
</dbReference>
<gene>
    <name evidence="2" type="ORF">JOE21_002247</name>
</gene>
<evidence type="ECO:0000259" key="1">
    <source>
        <dbReference type="Pfam" id="PF13649"/>
    </source>
</evidence>
<dbReference type="InterPro" id="IPR041698">
    <property type="entry name" value="Methyltransf_25"/>
</dbReference>
<accession>A0ABU1IN81</accession>
<dbReference type="InterPro" id="IPR029063">
    <property type="entry name" value="SAM-dependent_MTases_sf"/>
</dbReference>
<dbReference type="Gene3D" id="3.40.50.150">
    <property type="entry name" value="Vaccinia Virus protein VP39"/>
    <property type="match status" value="1"/>
</dbReference>
<feature type="domain" description="Methyltransferase" evidence="1">
    <location>
        <begin position="44"/>
        <end position="137"/>
    </location>
</feature>
<protein>
    <submittedName>
        <fullName evidence="2">Ubiquinone/menaquinone biosynthesis C-methylase UbiE</fullName>
    </submittedName>
</protein>
<dbReference type="RefSeq" id="WP_309865860.1">
    <property type="nucleotide sequence ID" value="NZ_JAVDQG010000004.1"/>
</dbReference>
<reference evidence="2 3" key="1">
    <citation type="submission" date="2023-07" db="EMBL/GenBank/DDBJ databases">
        <title>Genomic Encyclopedia of Type Strains, Phase IV (KMG-IV): sequencing the most valuable type-strain genomes for metagenomic binning, comparative biology and taxonomic classification.</title>
        <authorList>
            <person name="Goeker M."/>
        </authorList>
    </citation>
    <scope>NUCLEOTIDE SEQUENCE [LARGE SCALE GENOMIC DNA]</scope>
    <source>
        <strain evidence="2 3">DSM 45903</strain>
    </source>
</reference>
<dbReference type="Proteomes" id="UP001185012">
    <property type="component" value="Unassembled WGS sequence"/>
</dbReference>